<dbReference type="CDD" id="cd12797">
    <property type="entry name" value="M23_peptidase"/>
    <property type="match status" value="1"/>
</dbReference>
<sequence length="169" mass="17883">MRKRLGRALAALVLCAWLVALGAYFLDPVPLGSPVRGARAFHSTFGAPRSGGRRHQGVDVFAARGTPVVAAHDGLVVHVGTYSLGGRVVHTLGRRGVLCYYAHLDAWAPGLAVGQWVREGDVLGTVGNTGNARTTPPHLHFEARPLALGLAAVDPVTLLPARRFTASQR</sequence>
<evidence type="ECO:0000313" key="3">
    <source>
        <dbReference type="Proteomes" id="UP000034883"/>
    </source>
</evidence>
<dbReference type="InterPro" id="IPR011055">
    <property type="entry name" value="Dup_hybrid_motif"/>
</dbReference>
<dbReference type="STRING" id="927083.DB32_003263"/>
<evidence type="ECO:0000313" key="2">
    <source>
        <dbReference type="EMBL" id="AKF06114.1"/>
    </source>
</evidence>
<dbReference type="OrthoDB" id="9815245at2"/>
<evidence type="ECO:0000259" key="1">
    <source>
        <dbReference type="Pfam" id="PF01551"/>
    </source>
</evidence>
<dbReference type="SUPFAM" id="SSF51261">
    <property type="entry name" value="Duplicated hybrid motif"/>
    <property type="match status" value="1"/>
</dbReference>
<dbReference type="InterPro" id="IPR050570">
    <property type="entry name" value="Cell_wall_metabolism_enzyme"/>
</dbReference>
<dbReference type="InterPro" id="IPR016047">
    <property type="entry name" value="M23ase_b-sheet_dom"/>
</dbReference>
<dbReference type="RefSeq" id="WP_053233321.1">
    <property type="nucleotide sequence ID" value="NZ_CP011125.1"/>
</dbReference>
<dbReference type="AlphaFoldDB" id="A0A0F6SF07"/>
<dbReference type="PANTHER" id="PTHR21666:SF268">
    <property type="entry name" value="PEPTIDASE M23 DOMAIN-CONTAINING PROTEIN"/>
    <property type="match status" value="1"/>
</dbReference>
<dbReference type="Proteomes" id="UP000034883">
    <property type="component" value="Chromosome"/>
</dbReference>
<gene>
    <name evidence="2" type="ORF">DB32_003263</name>
</gene>
<dbReference type="Gene3D" id="2.70.70.10">
    <property type="entry name" value="Glucose Permease (Domain IIA)"/>
    <property type="match status" value="1"/>
</dbReference>
<name>A0A0F6SF07_9BACT</name>
<dbReference type="Pfam" id="PF01551">
    <property type="entry name" value="Peptidase_M23"/>
    <property type="match status" value="1"/>
</dbReference>
<dbReference type="PANTHER" id="PTHR21666">
    <property type="entry name" value="PEPTIDASE-RELATED"/>
    <property type="match status" value="1"/>
</dbReference>
<proteinExistence type="predicted"/>
<reference evidence="2 3" key="1">
    <citation type="submission" date="2015-03" db="EMBL/GenBank/DDBJ databases">
        <title>Genome assembly of Sandaracinus amylolyticus DSM 53668.</title>
        <authorList>
            <person name="Sharma G."/>
            <person name="Subramanian S."/>
        </authorList>
    </citation>
    <scope>NUCLEOTIDE SEQUENCE [LARGE SCALE GENOMIC DNA]</scope>
    <source>
        <strain evidence="2 3">DSM 53668</strain>
    </source>
</reference>
<dbReference type="EMBL" id="CP011125">
    <property type="protein sequence ID" value="AKF06114.1"/>
    <property type="molecule type" value="Genomic_DNA"/>
</dbReference>
<dbReference type="KEGG" id="samy:DB32_003263"/>
<feature type="domain" description="M23ase beta-sheet core" evidence="1">
    <location>
        <begin position="54"/>
        <end position="145"/>
    </location>
</feature>
<dbReference type="GO" id="GO:0004222">
    <property type="term" value="F:metalloendopeptidase activity"/>
    <property type="evidence" value="ECO:0007669"/>
    <property type="project" value="TreeGrafter"/>
</dbReference>
<organism evidence="2 3">
    <name type="scientific">Sandaracinus amylolyticus</name>
    <dbReference type="NCBI Taxonomy" id="927083"/>
    <lineage>
        <taxon>Bacteria</taxon>
        <taxon>Pseudomonadati</taxon>
        <taxon>Myxococcota</taxon>
        <taxon>Polyangia</taxon>
        <taxon>Polyangiales</taxon>
        <taxon>Sandaracinaceae</taxon>
        <taxon>Sandaracinus</taxon>
    </lineage>
</organism>
<accession>A0A0F6SF07</accession>
<protein>
    <submittedName>
        <fullName evidence="2">Peptidase</fullName>
    </submittedName>
</protein>
<keyword evidence="3" id="KW-1185">Reference proteome</keyword>